<evidence type="ECO:0000313" key="2">
    <source>
        <dbReference type="Proteomes" id="UP000799640"/>
    </source>
</evidence>
<dbReference type="EMBL" id="ML996700">
    <property type="protein sequence ID" value="KAF2398530.1"/>
    <property type="molecule type" value="Genomic_DNA"/>
</dbReference>
<protein>
    <submittedName>
        <fullName evidence="1">Uncharacterized protein</fullName>
    </submittedName>
</protein>
<dbReference type="AlphaFoldDB" id="A0A6G1HR83"/>
<organism evidence="1 2">
    <name type="scientific">Trichodelitschia bisporula</name>
    <dbReference type="NCBI Taxonomy" id="703511"/>
    <lineage>
        <taxon>Eukaryota</taxon>
        <taxon>Fungi</taxon>
        <taxon>Dikarya</taxon>
        <taxon>Ascomycota</taxon>
        <taxon>Pezizomycotina</taxon>
        <taxon>Dothideomycetes</taxon>
        <taxon>Dothideomycetes incertae sedis</taxon>
        <taxon>Phaeotrichales</taxon>
        <taxon>Phaeotrichaceae</taxon>
        <taxon>Trichodelitschia</taxon>
    </lineage>
</organism>
<reference evidence="1" key="1">
    <citation type="journal article" date="2020" name="Stud. Mycol.">
        <title>101 Dothideomycetes genomes: a test case for predicting lifestyles and emergence of pathogens.</title>
        <authorList>
            <person name="Haridas S."/>
            <person name="Albert R."/>
            <person name="Binder M."/>
            <person name="Bloem J."/>
            <person name="Labutti K."/>
            <person name="Salamov A."/>
            <person name="Andreopoulos B."/>
            <person name="Baker S."/>
            <person name="Barry K."/>
            <person name="Bills G."/>
            <person name="Bluhm B."/>
            <person name="Cannon C."/>
            <person name="Castanera R."/>
            <person name="Culley D."/>
            <person name="Daum C."/>
            <person name="Ezra D."/>
            <person name="Gonzalez J."/>
            <person name="Henrissat B."/>
            <person name="Kuo A."/>
            <person name="Liang C."/>
            <person name="Lipzen A."/>
            <person name="Lutzoni F."/>
            <person name="Magnuson J."/>
            <person name="Mondo S."/>
            <person name="Nolan M."/>
            <person name="Ohm R."/>
            <person name="Pangilinan J."/>
            <person name="Park H.-J."/>
            <person name="Ramirez L."/>
            <person name="Alfaro M."/>
            <person name="Sun H."/>
            <person name="Tritt A."/>
            <person name="Yoshinaga Y."/>
            <person name="Zwiers L.-H."/>
            <person name="Turgeon B."/>
            <person name="Goodwin S."/>
            <person name="Spatafora J."/>
            <person name="Crous P."/>
            <person name="Grigoriev I."/>
        </authorList>
    </citation>
    <scope>NUCLEOTIDE SEQUENCE</scope>
    <source>
        <strain evidence="1">CBS 262.69</strain>
    </source>
</reference>
<evidence type="ECO:0000313" key="1">
    <source>
        <dbReference type="EMBL" id="KAF2398530.1"/>
    </source>
</evidence>
<dbReference type="Proteomes" id="UP000799640">
    <property type="component" value="Unassembled WGS sequence"/>
</dbReference>
<proteinExistence type="predicted"/>
<keyword evidence="2" id="KW-1185">Reference proteome</keyword>
<name>A0A6G1HR83_9PEZI</name>
<sequence length="168" mass="17778">MLNLINVVPCRPAAVLEVVLQHCKADSRSYIIVSGFPAGHSITGQTRYYVQTNHQTTASCPALHEVHGIFFYANGDRECAALIALSQAVKQTPVASSHLQSPSGSLCISLSLLSLSPQQASSSCVVCCSGTLFFLSVASASSASSLPLLPLLPLRITNHMNTKLPDLV</sequence>
<gene>
    <name evidence="1" type="ORF">EJ06DRAFT_113676</name>
</gene>
<accession>A0A6G1HR83</accession>